<evidence type="ECO:0000256" key="7">
    <source>
        <dbReference type="SAM" id="SignalP"/>
    </source>
</evidence>
<dbReference type="PANTHER" id="PTHR12697">
    <property type="entry name" value="PBS LYASE HEAT-LIKE PROTEIN"/>
    <property type="match status" value="1"/>
</dbReference>
<keyword evidence="6" id="KW-0812">Transmembrane</keyword>
<dbReference type="SUPFAM" id="SSF48371">
    <property type="entry name" value="ARM repeat"/>
    <property type="match status" value="1"/>
</dbReference>
<evidence type="ECO:0000256" key="2">
    <source>
        <dbReference type="ARBA" id="ARBA00022549"/>
    </source>
</evidence>
<feature type="transmembrane region" description="Helical" evidence="6">
    <location>
        <begin position="139"/>
        <end position="166"/>
    </location>
</feature>
<dbReference type="InterPro" id="IPR007111">
    <property type="entry name" value="NACHT_NTPase"/>
</dbReference>
<evidence type="ECO:0000256" key="6">
    <source>
        <dbReference type="SAM" id="Phobius"/>
    </source>
</evidence>
<gene>
    <name evidence="10" type="ORF">H6G81_02650</name>
</gene>
<dbReference type="InterPro" id="IPR011989">
    <property type="entry name" value="ARM-like"/>
</dbReference>
<keyword evidence="2" id="KW-0042">Antenna complex</keyword>
<comment type="caution">
    <text evidence="10">The sequence shown here is derived from an EMBL/GenBank/DDBJ whole genome shotgun (WGS) entry which is preliminary data.</text>
</comment>
<dbReference type="Gene3D" id="3.40.50.300">
    <property type="entry name" value="P-loop containing nucleotide triphosphate hydrolases"/>
    <property type="match status" value="1"/>
</dbReference>
<dbReference type="InterPro" id="IPR004155">
    <property type="entry name" value="PBS_lyase_HEAT"/>
</dbReference>
<dbReference type="InterPro" id="IPR027417">
    <property type="entry name" value="P-loop_NTPase"/>
</dbReference>
<dbReference type="Pfam" id="PF13646">
    <property type="entry name" value="HEAT_2"/>
    <property type="match status" value="5"/>
</dbReference>
<feature type="chain" id="PRO_5047484951" evidence="7">
    <location>
        <begin position="33"/>
        <end position="1173"/>
    </location>
</feature>
<feature type="domain" description="NACHT C-terminal Helical" evidence="9">
    <location>
        <begin position="598"/>
        <end position="639"/>
    </location>
</feature>
<keyword evidence="7" id="KW-0732">Signal</keyword>
<evidence type="ECO:0000256" key="4">
    <source>
        <dbReference type="ARBA" id="ARBA00023239"/>
    </source>
</evidence>
<keyword evidence="6" id="KW-1133">Transmembrane helix</keyword>
<evidence type="ECO:0000256" key="3">
    <source>
        <dbReference type="ARBA" id="ARBA00022738"/>
    </source>
</evidence>
<evidence type="ECO:0000313" key="11">
    <source>
        <dbReference type="Proteomes" id="UP000660380"/>
    </source>
</evidence>
<feature type="compositionally biased region" description="Basic and acidic residues" evidence="5">
    <location>
        <begin position="123"/>
        <end position="136"/>
    </location>
</feature>
<keyword evidence="3" id="KW-0605">Phycobilisome</keyword>
<evidence type="ECO:0000256" key="1">
    <source>
        <dbReference type="ARBA" id="ARBA00009299"/>
    </source>
</evidence>
<dbReference type="InterPro" id="IPR054589">
    <property type="entry name" value="NCH4"/>
</dbReference>
<evidence type="ECO:0000259" key="8">
    <source>
        <dbReference type="Pfam" id="PF05729"/>
    </source>
</evidence>
<dbReference type="SMART" id="SM00567">
    <property type="entry name" value="EZ_HEAT"/>
    <property type="match status" value="14"/>
</dbReference>
<dbReference type="SUPFAM" id="SSF52540">
    <property type="entry name" value="P-loop containing nucleoside triphosphate hydrolases"/>
    <property type="match status" value="1"/>
</dbReference>
<proteinExistence type="inferred from homology"/>
<reference evidence="10 11" key="1">
    <citation type="journal article" date="2020" name="ISME J.">
        <title>Comparative genomics reveals insights into cyanobacterial evolution and habitat adaptation.</title>
        <authorList>
            <person name="Chen M.Y."/>
            <person name="Teng W.K."/>
            <person name="Zhao L."/>
            <person name="Hu C.X."/>
            <person name="Zhou Y.K."/>
            <person name="Han B.P."/>
            <person name="Song L.R."/>
            <person name="Shu W.S."/>
        </authorList>
    </citation>
    <scope>NUCLEOTIDE SEQUENCE [LARGE SCALE GENOMIC DNA]</scope>
    <source>
        <strain evidence="10 11">FACHB-248</strain>
    </source>
</reference>
<keyword evidence="11" id="KW-1185">Reference proteome</keyword>
<comment type="similarity">
    <text evidence="1">Belongs to the CpcE/RpcE/PecE family.</text>
</comment>
<dbReference type="PRINTS" id="PR00364">
    <property type="entry name" value="DISEASERSIST"/>
</dbReference>
<dbReference type="Pfam" id="PF05729">
    <property type="entry name" value="NACHT"/>
    <property type="match status" value="1"/>
</dbReference>
<keyword evidence="6" id="KW-0472">Membrane</keyword>
<dbReference type="EMBL" id="JACJTA010000003">
    <property type="protein sequence ID" value="MBD2603456.1"/>
    <property type="molecule type" value="Genomic_DNA"/>
</dbReference>
<evidence type="ECO:0000256" key="5">
    <source>
        <dbReference type="SAM" id="MobiDB-lite"/>
    </source>
</evidence>
<organism evidence="10 11">
    <name type="scientific">Scytonema hofmannii FACHB-248</name>
    <dbReference type="NCBI Taxonomy" id="1842502"/>
    <lineage>
        <taxon>Bacteria</taxon>
        <taxon>Bacillati</taxon>
        <taxon>Cyanobacteriota</taxon>
        <taxon>Cyanophyceae</taxon>
        <taxon>Nostocales</taxon>
        <taxon>Scytonemataceae</taxon>
        <taxon>Scytonema</taxon>
    </lineage>
</organism>
<dbReference type="Gene3D" id="1.25.10.10">
    <property type="entry name" value="Leucine-rich Repeat Variant"/>
    <property type="match status" value="6"/>
</dbReference>
<feature type="domain" description="NACHT" evidence="8">
    <location>
        <begin position="260"/>
        <end position="383"/>
    </location>
</feature>
<evidence type="ECO:0000259" key="9">
    <source>
        <dbReference type="Pfam" id="PF22731"/>
    </source>
</evidence>
<dbReference type="RefSeq" id="WP_190909673.1">
    <property type="nucleotide sequence ID" value="NZ_JACJTA010000003.1"/>
</dbReference>
<sequence length="1173" mass="130514">MTKHANQPFLAFLKVALLGVSFPLLLTSHNWAQANTKQDNILQQFSSKQTTRRPNPLTPFPMFAQRAAGREGGIKASLLIGERFGERSIHLKSAVIYAQTPAKSTPQASQPAEVKKTTPTQQEKQEKGEKSDDDKKSDLPLTVVLAILGGVGVLYVGVLWFSPLWLLRLPAELKVPKLGMFPEFKLPLGFVIWLKYRPRVLDAWVEKHIDTFDKKFQENETVDERKDYVSLPVELNKQEIEELTTEDLRKTFEKEKRVRLLIWGEGGSGKTTIACQIAKWAMIKDKSKRLTQHLMLPVLIEQELKLQSGEGMKPLMEVIVGQIQEMSDGEQKIVDELLVEQLLRQRRILLIVDHFSEMSQQTREKINPEVPEFPANALVITSRIEEKFNGIDNKIRILRFDDGKKLVGFINKYLKQRKKWQLFQEDQQEFLEECAQLAGIVGEKKTIIVLLAKLYAERMINAKENPSNRERSLDNIPDLIIDHLKKLYEDEKRRTNEEYHTLEFDAKLIAWKCLERDYKPSYVERKSVIAALSREEADNSLKYFEEKLHLIKSGKSGTIRFALDPLAEYLAGLYLVENYNEKEASWREFFAKVDSNSDKREEIKGFLLAVRDCCLAKGTEAKVPSFVAEELGKLAGLDLEALKQEQQKRRIRRFISNLWLPDKDDRLHAVEELSKMAATAKSAVDGLLIALKDDDSRVRRSAAEALSKLRNPSESLLQELVACIKNDNSDVRYYAAEVLGKLGNPSESVLEGLVTCLKNDNSDVRYYAAEVLGKLGNPSESVLEGLVTCLKDDNFNVRRRAVQALGKLHNASESVLKALLECLLEDDDYDVRYYAAQALGNLGNTSEPVLQALVECMKYDNSNVGLSAAQAVVKIGNAQALGKLGNPSESLLQALVACMKYDNSDVRLSAAQAVVKIGNAQALGKLGNPSESLLQALVACMKYDNSDVRLSAAQAVVKIGNAQALGKLGNPSESLLQALLGCLKDDNSDVRSNAAWALGELDNTSESVLQGLLGCLKDDNSDVRRSAAWALGKLGNTSESVLQGLLGCLKDDNSDVRRSAAWALGNLGNTSESVLQGLLECLKDDNSDVRSNATWALGNLGNTSESVLQGLVACLKDDNYYVYSNAAWALGNLGNTSKSVLQGLLECLKDDNEALGICAAKAVKRLLKLSEDI</sequence>
<feature type="region of interest" description="Disordered" evidence="5">
    <location>
        <begin position="102"/>
        <end position="136"/>
    </location>
</feature>
<protein>
    <submittedName>
        <fullName evidence="10">HEAT repeat domain-containing protein</fullName>
    </submittedName>
</protein>
<dbReference type="Proteomes" id="UP000660380">
    <property type="component" value="Unassembled WGS sequence"/>
</dbReference>
<keyword evidence="4" id="KW-0456">Lyase</keyword>
<dbReference type="Pfam" id="PF22731">
    <property type="entry name" value="NCH4"/>
    <property type="match status" value="1"/>
</dbReference>
<feature type="signal peptide" evidence="7">
    <location>
        <begin position="1"/>
        <end position="32"/>
    </location>
</feature>
<dbReference type="InterPro" id="IPR016024">
    <property type="entry name" value="ARM-type_fold"/>
</dbReference>
<accession>A0ABR8GJQ8</accession>
<evidence type="ECO:0000313" key="10">
    <source>
        <dbReference type="EMBL" id="MBD2603456.1"/>
    </source>
</evidence>
<name>A0ABR8GJQ8_9CYAN</name>
<dbReference type="PANTHER" id="PTHR12697:SF5">
    <property type="entry name" value="DEOXYHYPUSINE HYDROXYLASE"/>
    <property type="match status" value="1"/>
</dbReference>